<dbReference type="InterPro" id="IPR018378">
    <property type="entry name" value="C-type_lectin_CS"/>
</dbReference>
<dbReference type="PROSITE" id="PS50041">
    <property type="entry name" value="C_TYPE_LECTIN_2"/>
    <property type="match status" value="3"/>
</dbReference>
<dbReference type="Gene3D" id="3.10.100.10">
    <property type="entry name" value="Mannose-Binding Protein A, subunit A"/>
    <property type="match status" value="3"/>
</dbReference>
<keyword evidence="1" id="KW-1015">Disulfide bond</keyword>
<protein>
    <recommendedName>
        <fullName evidence="2">C-type lectin domain-containing protein</fullName>
    </recommendedName>
</protein>
<dbReference type="SUPFAM" id="SSF56436">
    <property type="entry name" value="C-type lectin-like"/>
    <property type="match status" value="3"/>
</dbReference>
<gene>
    <name evidence="3" type="primary">LOC118290438</name>
</gene>
<proteinExistence type="predicted"/>
<evidence type="ECO:0000313" key="4">
    <source>
        <dbReference type="Proteomes" id="UP000694558"/>
    </source>
</evidence>
<sequence>MRWKDAQMYCRTNHTDLAILFNGPDEKRLRQSAGNMDEPEAWIGLYHRQPSTRQWHWSLPEEKFHEDDTRWDTDEPNGGGQQENCVIITRDKKWIDLKCDKKNEFVCCDGKQNCSIVHEEKKWREAQIHCREKNRDLISGIKQLEEFTVTESQKKMWIGLFRDKWRWSSGNRFNFRNWDRTSSELSLEFVIDENPHWRLCLFLTDGMILIRENKTWEDAWIYCRENYEDLVSITDARQLELIAARAKMADTDHVWLGLRYNTRYLWFWVTGERFSYNRWDSDYEQKSRSCYASAAMETGGGHMWFQRDDDEKLNFICIK</sequence>
<dbReference type="Ensembl" id="ENSSMAT00000061028.1">
    <property type="protein sequence ID" value="ENSSMAP00000054999.1"/>
    <property type="gene ID" value="ENSSMAG00000013561.2"/>
</dbReference>
<accession>A0A8D3D640</accession>
<dbReference type="SMART" id="SM00034">
    <property type="entry name" value="CLECT"/>
    <property type="match status" value="2"/>
</dbReference>
<dbReference type="InterPro" id="IPR001304">
    <property type="entry name" value="C-type_lectin-like"/>
</dbReference>
<reference evidence="3" key="1">
    <citation type="submission" date="2023-05" db="EMBL/GenBank/DDBJ databases">
        <title>High-quality long-read genome of Scophthalmus maximus.</title>
        <authorList>
            <person name="Lien S."/>
            <person name="Martinez P."/>
        </authorList>
    </citation>
    <scope>NUCLEOTIDE SEQUENCE [LARGE SCALE GENOMIC DNA]</scope>
</reference>
<dbReference type="Proteomes" id="UP000694558">
    <property type="component" value="Chromosome 2"/>
</dbReference>
<dbReference type="PROSITE" id="PS00615">
    <property type="entry name" value="C_TYPE_LECTIN_1"/>
    <property type="match status" value="1"/>
</dbReference>
<dbReference type="GeneTree" id="ENSGT00940000163460"/>
<evidence type="ECO:0000256" key="1">
    <source>
        <dbReference type="ARBA" id="ARBA00023157"/>
    </source>
</evidence>
<dbReference type="PANTHER" id="PTHR45784:SF3">
    <property type="entry name" value="C-TYPE LECTIN DOMAIN FAMILY 4 MEMBER K-LIKE-RELATED"/>
    <property type="match status" value="1"/>
</dbReference>
<dbReference type="CDD" id="cd00037">
    <property type="entry name" value="CLECT"/>
    <property type="match status" value="2"/>
</dbReference>
<dbReference type="InterPro" id="IPR016186">
    <property type="entry name" value="C-type_lectin-like/link_sf"/>
</dbReference>
<dbReference type="Pfam" id="PF00059">
    <property type="entry name" value="Lectin_C"/>
    <property type="match status" value="2"/>
</dbReference>
<dbReference type="InterPro" id="IPR016187">
    <property type="entry name" value="CTDL_fold"/>
</dbReference>
<feature type="domain" description="C-type lectin" evidence="2">
    <location>
        <begin position="1"/>
        <end position="108"/>
    </location>
</feature>
<feature type="domain" description="C-type lectin" evidence="2">
    <location>
        <begin position="110"/>
        <end position="198"/>
    </location>
</feature>
<organism evidence="3 4">
    <name type="scientific">Scophthalmus maximus</name>
    <name type="common">Turbot</name>
    <name type="synonym">Psetta maxima</name>
    <dbReference type="NCBI Taxonomy" id="52904"/>
    <lineage>
        <taxon>Eukaryota</taxon>
        <taxon>Metazoa</taxon>
        <taxon>Chordata</taxon>
        <taxon>Craniata</taxon>
        <taxon>Vertebrata</taxon>
        <taxon>Euteleostomi</taxon>
        <taxon>Actinopterygii</taxon>
        <taxon>Neopterygii</taxon>
        <taxon>Teleostei</taxon>
        <taxon>Neoteleostei</taxon>
        <taxon>Acanthomorphata</taxon>
        <taxon>Carangaria</taxon>
        <taxon>Pleuronectiformes</taxon>
        <taxon>Pleuronectoidei</taxon>
        <taxon>Scophthalmidae</taxon>
        <taxon>Scophthalmus</taxon>
    </lineage>
</organism>
<evidence type="ECO:0000313" key="3">
    <source>
        <dbReference type="Ensembl" id="ENSSMAP00000054999.1"/>
    </source>
</evidence>
<evidence type="ECO:0000259" key="2">
    <source>
        <dbReference type="PROSITE" id="PS50041"/>
    </source>
</evidence>
<feature type="domain" description="C-type lectin" evidence="2">
    <location>
        <begin position="196"/>
        <end position="318"/>
    </location>
</feature>
<dbReference type="PANTHER" id="PTHR45784">
    <property type="entry name" value="C-TYPE LECTIN DOMAIN FAMILY 20 MEMBER A-RELATED"/>
    <property type="match status" value="1"/>
</dbReference>
<reference evidence="3" key="2">
    <citation type="submission" date="2025-08" db="UniProtKB">
        <authorList>
            <consortium name="Ensembl"/>
        </authorList>
    </citation>
    <scope>IDENTIFICATION</scope>
</reference>
<name>A0A8D3D640_SCOMX</name>
<dbReference type="AlphaFoldDB" id="A0A8D3D640"/>